<dbReference type="InterPro" id="IPR003141">
    <property type="entry name" value="Pol/His_phosphatase_N"/>
</dbReference>
<dbReference type="InterPro" id="IPR029460">
    <property type="entry name" value="DNAPol_HHH"/>
</dbReference>
<dbReference type="NCBIfam" id="TIGR00594">
    <property type="entry name" value="polc"/>
    <property type="match status" value="1"/>
</dbReference>
<name>A0ABU2EG54_9BURK</name>
<dbReference type="Pfam" id="PF17657">
    <property type="entry name" value="DNA_pol3_finger"/>
    <property type="match status" value="1"/>
</dbReference>
<dbReference type="PANTHER" id="PTHR32294:SF0">
    <property type="entry name" value="DNA POLYMERASE III SUBUNIT ALPHA"/>
    <property type="match status" value="1"/>
</dbReference>
<dbReference type="Pfam" id="PF03167">
    <property type="entry name" value="UDG"/>
    <property type="match status" value="1"/>
</dbReference>
<keyword evidence="3 9" id="KW-0808">Transferase</keyword>
<dbReference type="InterPro" id="IPR004013">
    <property type="entry name" value="PHP_dom"/>
</dbReference>
<dbReference type="Gene3D" id="3.40.470.10">
    <property type="entry name" value="Uracil-DNA glycosylase-like domain"/>
    <property type="match status" value="1"/>
</dbReference>
<dbReference type="EC" id="2.7.7.7" evidence="1"/>
<evidence type="ECO:0000256" key="5">
    <source>
        <dbReference type="ARBA" id="ARBA00022705"/>
    </source>
</evidence>
<dbReference type="Pfam" id="PF02811">
    <property type="entry name" value="PHP"/>
    <property type="match status" value="1"/>
</dbReference>
<dbReference type="InterPro" id="IPR036895">
    <property type="entry name" value="Uracil-DNA_glycosylase-like_sf"/>
</dbReference>
<sequence>MNINHALSVRSDFSIGQSLLQVEHIIDQAKKHGYESVALVDDMSIHNMVDFTNRAKKAGLKPIIGCRLRVVNDPTYRKPSKSSGEKEKPNPLVMIKAYVQDERGINSLLKLLSKANSPEYFYYHSRVGWDDVLELEGVAITTGDFYGLYSHPDEAFRELVVQKLRAKFQDLFVELTPVDTPLFDTMNGRALACLRANTGLRPLITYPFMYQADEDASTLDVLNVIATQGKMSVPYRPKQFVTNFSFQSAMEIGKKMVAAHKRQAQWNGVNEPQLWKDGLAGIEALAKSCAYEFKKHPVSLPTMAANEFDTLGKKCIAGWHTRFGTTVLGHKPGPADIPVYQERLRYELSVLKKMGFSGYFLLVEDLVTWAKSQGIIVGPGRGSVGGSLVAYLLGITDVDPIRFNLLFERFINPERLDLPDADLDFMSARRHEVIEYLAAKYGADRVAGISNFATMAAASALRDAGRVHEMSPLELSATKLVPKEHGVSFSLTEAAKAVPELEKFRDERPDIWNHALKLEGAMRSFGKHAAGVVVAGEPLINRAVVETRESSEGIPVVNWDKRVVEDWGLVKMDILGLSTLDTLEIARGYIKDRHGVDVRYVNLPLEEPDIMDAFARGDTTGVFQFESPGMKKLLRDLAKGGKLTFEDITAATALYRPGPMDSGLMDDFVAIKQGNREPFYEHPSMEAALKDTYSVIVYQEQVMQVAVDLAGFTRAEADHLRKAMGKKDKDKMAEMRDKWINGCLNKSGMGAGSAGDLFDKIEAFAGYGFNRSHAVEYSVISYWTMWLRVRYPAEYFAACLSIVADDKLPGLVADARSCGIEVLPPDINVSGPKFTIPDDKHLLAPFGRVKGLSDNTAARLVELRAAAGGAFKDMAHFEAVCGAKGSKVTSKHREALDKVGALASIQPGAKPARDLSRRKEQMELLPGLIIDAVKADRTTDVTEPHLKAKVIHIVQEYRKCEACDLAGQPHPAIRMAKNVKFMVVHDCPNWQEEKKDKLMEGDSALALKEAIKVAGLSPGDGYYTTLVKAKKQDKFLSNGQLNGCAQFLNRELELIKPPIIVALGSASIKRFMPGLKGGTAELVGKTFYDAKLDATIVFGINPQQLYHDPAKVEVLVGVFQKVAEILS</sequence>
<dbReference type="SUPFAM" id="SSF52141">
    <property type="entry name" value="Uracil-DNA glycosylase-like"/>
    <property type="match status" value="1"/>
</dbReference>
<comment type="catalytic activity">
    <reaction evidence="7">
        <text>DNA(n) + a 2'-deoxyribonucleoside 5'-triphosphate = DNA(n+1) + diphosphate</text>
        <dbReference type="Rhea" id="RHEA:22508"/>
        <dbReference type="Rhea" id="RHEA-COMP:17339"/>
        <dbReference type="Rhea" id="RHEA-COMP:17340"/>
        <dbReference type="ChEBI" id="CHEBI:33019"/>
        <dbReference type="ChEBI" id="CHEBI:61560"/>
        <dbReference type="ChEBI" id="CHEBI:173112"/>
        <dbReference type="EC" id="2.7.7.7"/>
    </reaction>
</comment>
<evidence type="ECO:0000256" key="1">
    <source>
        <dbReference type="ARBA" id="ARBA00012417"/>
    </source>
</evidence>
<evidence type="ECO:0000259" key="8">
    <source>
        <dbReference type="SMART" id="SM00481"/>
    </source>
</evidence>
<dbReference type="GO" id="GO:0003887">
    <property type="term" value="F:DNA-directed DNA polymerase activity"/>
    <property type="evidence" value="ECO:0007669"/>
    <property type="project" value="UniProtKB-EC"/>
</dbReference>
<dbReference type="SMART" id="SM00481">
    <property type="entry name" value="POLIIIAc"/>
    <property type="match status" value="1"/>
</dbReference>
<evidence type="ECO:0000313" key="10">
    <source>
        <dbReference type="Proteomes" id="UP001246576"/>
    </source>
</evidence>
<dbReference type="Proteomes" id="UP001246576">
    <property type="component" value="Unassembled WGS sequence"/>
</dbReference>
<keyword evidence="5" id="KW-0235">DNA replication</keyword>
<keyword evidence="10" id="KW-1185">Reference proteome</keyword>
<dbReference type="Gene3D" id="1.10.10.1600">
    <property type="entry name" value="Bacterial DNA polymerase III alpha subunit, thumb domain"/>
    <property type="match status" value="1"/>
</dbReference>
<evidence type="ECO:0000256" key="4">
    <source>
        <dbReference type="ARBA" id="ARBA00022695"/>
    </source>
</evidence>
<dbReference type="PANTHER" id="PTHR32294">
    <property type="entry name" value="DNA POLYMERASE III SUBUNIT ALPHA"/>
    <property type="match status" value="1"/>
</dbReference>
<gene>
    <name evidence="9" type="primary">dnaE</name>
    <name evidence="9" type="ORF">RI048_02735</name>
</gene>
<dbReference type="InterPro" id="IPR005122">
    <property type="entry name" value="Uracil-DNA_glycosylase-like"/>
</dbReference>
<evidence type="ECO:0000313" key="9">
    <source>
        <dbReference type="EMBL" id="MDR9847123.1"/>
    </source>
</evidence>
<dbReference type="InterPro" id="IPR040982">
    <property type="entry name" value="DNA_pol3_finger"/>
</dbReference>
<dbReference type="InterPro" id="IPR041931">
    <property type="entry name" value="DNA_pol3_alpha_thumb_dom"/>
</dbReference>
<evidence type="ECO:0000256" key="7">
    <source>
        <dbReference type="ARBA" id="ARBA00049244"/>
    </source>
</evidence>
<evidence type="ECO:0000256" key="3">
    <source>
        <dbReference type="ARBA" id="ARBA00022679"/>
    </source>
</evidence>
<accession>A0ABU2EG54</accession>
<feature type="domain" description="Polymerase/histidinol phosphatase N-terminal" evidence="8">
    <location>
        <begin position="5"/>
        <end position="72"/>
    </location>
</feature>
<keyword evidence="4 9" id="KW-0548">Nucleotidyltransferase</keyword>
<dbReference type="Gene3D" id="3.20.20.140">
    <property type="entry name" value="Metal-dependent hydrolases"/>
    <property type="match status" value="1"/>
</dbReference>
<evidence type="ECO:0000256" key="2">
    <source>
        <dbReference type="ARBA" id="ARBA00019114"/>
    </source>
</evidence>
<dbReference type="Pfam" id="PF07733">
    <property type="entry name" value="DNA_pol3_alpha"/>
    <property type="match status" value="1"/>
</dbReference>
<dbReference type="Pfam" id="PF14579">
    <property type="entry name" value="HHH_6"/>
    <property type="match status" value="1"/>
</dbReference>
<dbReference type="RefSeq" id="WP_310839543.1">
    <property type="nucleotide sequence ID" value="NZ_JAVLSJ010000001.1"/>
</dbReference>
<dbReference type="EMBL" id="JAVLSJ010000001">
    <property type="protein sequence ID" value="MDR9847123.1"/>
    <property type="molecule type" value="Genomic_DNA"/>
</dbReference>
<proteinExistence type="predicted"/>
<comment type="caution">
    <text evidence="9">The sequence shown here is derived from an EMBL/GenBank/DDBJ whole genome shotgun (WGS) entry which is preliminary data.</text>
</comment>
<dbReference type="Gene3D" id="1.10.150.870">
    <property type="match status" value="1"/>
</dbReference>
<evidence type="ECO:0000256" key="6">
    <source>
        <dbReference type="ARBA" id="ARBA00022932"/>
    </source>
</evidence>
<protein>
    <recommendedName>
        <fullName evidence="2">DNA polymerase III subunit alpha</fullName>
        <ecNumber evidence="1">2.7.7.7</ecNumber>
    </recommendedName>
</protein>
<dbReference type="InterPro" id="IPR011708">
    <property type="entry name" value="DNA_pol3_alpha_NTPase_dom"/>
</dbReference>
<organism evidence="9 10">
    <name type="scientific">Herbaspirillum huttiense subsp. lycopersici</name>
    <dbReference type="NCBI Taxonomy" id="3074428"/>
    <lineage>
        <taxon>Bacteria</taxon>
        <taxon>Pseudomonadati</taxon>
        <taxon>Pseudomonadota</taxon>
        <taxon>Betaproteobacteria</taxon>
        <taxon>Burkholderiales</taxon>
        <taxon>Oxalobacteraceae</taxon>
        <taxon>Herbaspirillum</taxon>
    </lineage>
</organism>
<reference evidence="9" key="1">
    <citation type="submission" date="2023-09" db="EMBL/GenBank/DDBJ databases">
        <title>Description of first Herbaspirillum huttiense subsp. nephrolepsisexaltata and Herbaspirillum huttiense subsp. lycopersicon.</title>
        <authorList>
            <person name="Poudel M."/>
            <person name="Sharma A."/>
            <person name="Goss E."/>
            <person name="Tapia J.H."/>
            <person name="Harmon C.M."/>
            <person name="Jones J.B."/>
        </authorList>
    </citation>
    <scope>NUCLEOTIDE SEQUENCE</scope>
    <source>
        <strain evidence="9">SE1</strain>
    </source>
</reference>
<keyword evidence="6" id="KW-0239">DNA-directed DNA polymerase</keyword>
<dbReference type="InterPro" id="IPR004805">
    <property type="entry name" value="DnaE2/DnaE/PolC"/>
</dbReference>